<sequence>MLTNRLFPIKMHILEHHRIIVQSEASISVRRVLVSLVTDFQCPCICRQGKNCWRLFLQGVTRFMLYDPFLQSIM</sequence>
<dbReference type="AlphaFoldDB" id="A0A4Y7JY30"/>
<protein>
    <submittedName>
        <fullName evidence="1">Uncharacterized protein</fullName>
    </submittedName>
</protein>
<dbReference type="Gramene" id="RZC64952">
    <property type="protein sequence ID" value="RZC64952"/>
    <property type="gene ID" value="C5167_008644"/>
</dbReference>
<keyword evidence="2" id="KW-1185">Reference proteome</keyword>
<gene>
    <name evidence="1" type="ORF">C5167_008644</name>
</gene>
<evidence type="ECO:0000313" key="2">
    <source>
        <dbReference type="Proteomes" id="UP000316621"/>
    </source>
</evidence>
<name>A0A4Y7JY30_PAPSO</name>
<evidence type="ECO:0000313" key="1">
    <source>
        <dbReference type="EMBL" id="RZC64952.1"/>
    </source>
</evidence>
<organism evidence="1 2">
    <name type="scientific">Papaver somniferum</name>
    <name type="common">Opium poppy</name>
    <dbReference type="NCBI Taxonomy" id="3469"/>
    <lineage>
        <taxon>Eukaryota</taxon>
        <taxon>Viridiplantae</taxon>
        <taxon>Streptophyta</taxon>
        <taxon>Embryophyta</taxon>
        <taxon>Tracheophyta</taxon>
        <taxon>Spermatophyta</taxon>
        <taxon>Magnoliopsida</taxon>
        <taxon>Ranunculales</taxon>
        <taxon>Papaveraceae</taxon>
        <taxon>Papaveroideae</taxon>
        <taxon>Papaver</taxon>
    </lineage>
</organism>
<reference evidence="1 2" key="1">
    <citation type="journal article" date="2018" name="Science">
        <title>The opium poppy genome and morphinan production.</title>
        <authorList>
            <person name="Guo L."/>
            <person name="Winzer T."/>
            <person name="Yang X."/>
            <person name="Li Y."/>
            <person name="Ning Z."/>
            <person name="He Z."/>
            <person name="Teodor R."/>
            <person name="Lu Y."/>
            <person name="Bowser T.A."/>
            <person name="Graham I.A."/>
            <person name="Ye K."/>
        </authorList>
    </citation>
    <scope>NUCLEOTIDE SEQUENCE [LARGE SCALE GENOMIC DNA]</scope>
    <source>
        <strain evidence="2">cv. HN1</strain>
        <tissue evidence="1">Leaves</tissue>
    </source>
</reference>
<dbReference type="Proteomes" id="UP000316621">
    <property type="component" value="Chromosome 6"/>
</dbReference>
<proteinExistence type="predicted"/>
<accession>A0A4Y7JY30</accession>
<dbReference type="EMBL" id="CM010720">
    <property type="protein sequence ID" value="RZC64952.1"/>
    <property type="molecule type" value="Genomic_DNA"/>
</dbReference>